<feature type="chain" id="PRO_5015757838" evidence="5">
    <location>
        <begin position="29"/>
        <end position="213"/>
    </location>
</feature>
<dbReference type="NCBIfam" id="TIGR04485">
    <property type="entry name" value="thiosulf_SoxX"/>
    <property type="match status" value="1"/>
</dbReference>
<keyword evidence="5" id="KW-0732">Signal</keyword>
<dbReference type="InterPro" id="IPR036909">
    <property type="entry name" value="Cyt_c-like_dom_sf"/>
</dbReference>
<sequence length="213" mass="23215">MVSFPSHLVRAVALVACGLVLVVTPAATQDRPAADPARVDALIGAMFQRVSPEWRARTELDPTQRTCTDRRNQVSAAEADAIQARERASVVLPPDGNFLGDWRKGFQVANNGRGFQFSDPAGTVAGGNCYACHQMDPKEVSYGTLGPSLAGYGRDRNYDPELIRDVYIKIFNAQAVVACSNMPRFGSSKVLTIDQIKDVLAYLFDRQSPVNQP</sequence>
<dbReference type="OrthoDB" id="9808312at2"/>
<dbReference type="InterPro" id="IPR016823">
    <property type="entry name" value="Thiosulf_SoxX_II"/>
</dbReference>
<dbReference type="EMBL" id="CP027668">
    <property type="protein sequence ID" value="AVO45083.1"/>
    <property type="molecule type" value="Genomic_DNA"/>
</dbReference>
<dbReference type="RefSeq" id="WP_106748424.1">
    <property type="nucleotide sequence ID" value="NZ_CP027668.1"/>
</dbReference>
<dbReference type="InterPro" id="IPR009056">
    <property type="entry name" value="Cyt_c-like_dom"/>
</dbReference>
<protein>
    <submittedName>
        <fullName evidence="7">Sulfur oxidation c-type cytochrome SoxX</fullName>
    </submittedName>
</protein>
<reference evidence="7 8" key="1">
    <citation type="submission" date="2018-03" db="EMBL/GenBank/DDBJ databases">
        <title>Genome sequencing of Phreatobacter sp.</title>
        <authorList>
            <person name="Kim S.-J."/>
            <person name="Heo J."/>
            <person name="Kwon S.-W."/>
        </authorList>
    </citation>
    <scope>NUCLEOTIDE SEQUENCE [LARGE SCALE GENOMIC DNA]</scope>
    <source>
        <strain evidence="7 8">S-12</strain>
    </source>
</reference>
<evidence type="ECO:0000256" key="1">
    <source>
        <dbReference type="ARBA" id="ARBA00022617"/>
    </source>
</evidence>
<keyword evidence="2 4" id="KW-0479">Metal-binding</keyword>
<dbReference type="SUPFAM" id="SSF46626">
    <property type="entry name" value="Cytochrome c"/>
    <property type="match status" value="1"/>
</dbReference>
<keyword evidence="8" id="KW-1185">Reference proteome</keyword>
<keyword evidence="1 4" id="KW-0349">Heme</keyword>
<evidence type="ECO:0000313" key="7">
    <source>
        <dbReference type="EMBL" id="AVO45083.1"/>
    </source>
</evidence>
<evidence type="ECO:0000256" key="3">
    <source>
        <dbReference type="ARBA" id="ARBA00023004"/>
    </source>
</evidence>
<accession>A0A2S0NAW4</accession>
<name>A0A2S0NAW4_9HYPH</name>
<organism evidence="7 8">
    <name type="scientific">Phreatobacter cathodiphilus</name>
    <dbReference type="NCBI Taxonomy" id="1868589"/>
    <lineage>
        <taxon>Bacteria</taxon>
        <taxon>Pseudomonadati</taxon>
        <taxon>Pseudomonadota</taxon>
        <taxon>Alphaproteobacteria</taxon>
        <taxon>Hyphomicrobiales</taxon>
        <taxon>Phreatobacteraceae</taxon>
        <taxon>Phreatobacter</taxon>
    </lineage>
</organism>
<dbReference type="GO" id="GO:0009055">
    <property type="term" value="F:electron transfer activity"/>
    <property type="evidence" value="ECO:0007669"/>
    <property type="project" value="InterPro"/>
</dbReference>
<evidence type="ECO:0000259" key="6">
    <source>
        <dbReference type="PROSITE" id="PS51007"/>
    </source>
</evidence>
<evidence type="ECO:0000256" key="5">
    <source>
        <dbReference type="SAM" id="SignalP"/>
    </source>
</evidence>
<feature type="signal peptide" evidence="5">
    <location>
        <begin position="1"/>
        <end position="28"/>
    </location>
</feature>
<dbReference type="Gene3D" id="1.10.760.10">
    <property type="entry name" value="Cytochrome c-like domain"/>
    <property type="match status" value="1"/>
</dbReference>
<evidence type="ECO:0000256" key="2">
    <source>
        <dbReference type="ARBA" id="ARBA00022723"/>
    </source>
</evidence>
<gene>
    <name evidence="7" type="primary">soxX</name>
    <name evidence="7" type="ORF">C6569_08430</name>
</gene>
<dbReference type="PROSITE" id="PS51007">
    <property type="entry name" value="CYTC"/>
    <property type="match status" value="1"/>
</dbReference>
<dbReference type="Pfam" id="PF00034">
    <property type="entry name" value="Cytochrom_C"/>
    <property type="match status" value="1"/>
</dbReference>
<evidence type="ECO:0000256" key="4">
    <source>
        <dbReference type="PROSITE-ProRule" id="PRU00433"/>
    </source>
</evidence>
<dbReference type="PIRSF" id="PIRSF024608">
    <property type="entry name" value="UCP024608"/>
    <property type="match status" value="1"/>
</dbReference>
<dbReference type="AlphaFoldDB" id="A0A2S0NAW4"/>
<dbReference type="GO" id="GO:0020037">
    <property type="term" value="F:heme binding"/>
    <property type="evidence" value="ECO:0007669"/>
    <property type="project" value="InterPro"/>
</dbReference>
<proteinExistence type="predicted"/>
<dbReference type="InterPro" id="IPR030999">
    <property type="entry name" value="Thiosulf_SoxX"/>
</dbReference>
<dbReference type="Proteomes" id="UP000237889">
    <property type="component" value="Chromosome"/>
</dbReference>
<dbReference type="GO" id="GO:0046872">
    <property type="term" value="F:metal ion binding"/>
    <property type="evidence" value="ECO:0007669"/>
    <property type="project" value="UniProtKB-KW"/>
</dbReference>
<keyword evidence="3 4" id="KW-0408">Iron</keyword>
<dbReference type="KEGG" id="phr:C6569_08430"/>
<feature type="domain" description="Cytochrome c" evidence="6">
    <location>
        <begin position="100"/>
        <end position="207"/>
    </location>
</feature>
<evidence type="ECO:0000313" key="8">
    <source>
        <dbReference type="Proteomes" id="UP000237889"/>
    </source>
</evidence>